<protein>
    <submittedName>
        <fullName evidence="1">Uncharacterized protein</fullName>
    </submittedName>
</protein>
<comment type="caution">
    <text evidence="1">The sequence shown here is derived from an EMBL/GenBank/DDBJ whole genome shotgun (WGS) entry which is preliminary data.</text>
</comment>
<dbReference type="AlphaFoldDB" id="A0A8S1U1R5"/>
<dbReference type="Proteomes" id="UP000689195">
    <property type="component" value="Unassembled WGS sequence"/>
</dbReference>
<keyword evidence="2" id="KW-1185">Reference proteome</keyword>
<dbReference type="EMBL" id="CAJJDO010000033">
    <property type="protein sequence ID" value="CAD8159225.1"/>
    <property type="molecule type" value="Genomic_DNA"/>
</dbReference>
<accession>A0A8S1U1R5</accession>
<evidence type="ECO:0000313" key="2">
    <source>
        <dbReference type="Proteomes" id="UP000689195"/>
    </source>
</evidence>
<reference evidence="1" key="1">
    <citation type="submission" date="2021-01" db="EMBL/GenBank/DDBJ databases">
        <authorList>
            <consortium name="Genoscope - CEA"/>
            <person name="William W."/>
        </authorList>
    </citation>
    <scope>NUCLEOTIDE SEQUENCE</scope>
</reference>
<gene>
    <name evidence="1" type="ORF">PPENT_87.1.T0330019</name>
</gene>
<organism evidence="1 2">
    <name type="scientific">Paramecium pentaurelia</name>
    <dbReference type="NCBI Taxonomy" id="43138"/>
    <lineage>
        <taxon>Eukaryota</taxon>
        <taxon>Sar</taxon>
        <taxon>Alveolata</taxon>
        <taxon>Ciliophora</taxon>
        <taxon>Intramacronucleata</taxon>
        <taxon>Oligohymenophorea</taxon>
        <taxon>Peniculida</taxon>
        <taxon>Parameciidae</taxon>
        <taxon>Paramecium</taxon>
    </lineage>
</organism>
<evidence type="ECO:0000313" key="1">
    <source>
        <dbReference type="EMBL" id="CAD8159225.1"/>
    </source>
</evidence>
<name>A0A8S1U1R5_9CILI</name>
<proteinExistence type="predicted"/>
<sequence length="159" mass="19713">MIYVRFWIYSIRNNKLYFEKFQHLQCPPNFNLIQCKYLCFLLCVQGYHNEIEQISNYENQYQMNIPIQFNNGIKIESQKSIIHIFQYKIQYIKHEQFILQRKIEIYIMMLTQLLKTNMQTQVLAIKQRKRANYDQIQIKKKQKYFDKSERINYFQSINK</sequence>